<dbReference type="Pfam" id="PF19568">
    <property type="entry name" value="Spore_III_AA"/>
    <property type="match status" value="1"/>
</dbReference>
<dbReference type="Proteomes" id="UP000223071">
    <property type="component" value="Unassembled WGS sequence"/>
</dbReference>
<keyword evidence="6" id="KW-1185">Reference proteome</keyword>
<keyword evidence="1" id="KW-0547">Nucleotide-binding</keyword>
<evidence type="ECO:0000256" key="2">
    <source>
        <dbReference type="ARBA" id="ARBA00022840"/>
    </source>
</evidence>
<evidence type="ECO:0000313" key="6">
    <source>
        <dbReference type="Proteomes" id="UP000223071"/>
    </source>
</evidence>
<dbReference type="InterPro" id="IPR036867">
    <property type="entry name" value="R3H_dom_sf"/>
</dbReference>
<dbReference type="InterPro" id="IPR003593">
    <property type="entry name" value="AAA+_ATPase"/>
</dbReference>
<dbReference type="Pfam" id="PF01424">
    <property type="entry name" value="R3H"/>
    <property type="match status" value="1"/>
</dbReference>
<accession>A0A2A9HE50</accession>
<dbReference type="SUPFAM" id="SSF52540">
    <property type="entry name" value="P-loop containing nucleoside triphosphate hydrolases"/>
    <property type="match status" value="1"/>
</dbReference>
<keyword evidence="2" id="KW-0067">ATP-binding</keyword>
<dbReference type="GO" id="GO:0003676">
    <property type="term" value="F:nucleic acid binding"/>
    <property type="evidence" value="ECO:0007669"/>
    <property type="project" value="UniProtKB-UniRule"/>
</dbReference>
<feature type="compositionally biased region" description="Gly residues" evidence="3">
    <location>
        <begin position="356"/>
        <end position="365"/>
    </location>
</feature>
<comment type="caution">
    <text evidence="5">The sequence shown here is derived from an EMBL/GenBank/DDBJ whole genome shotgun (WGS) entry which is preliminary data.</text>
</comment>
<feature type="region of interest" description="Disordered" evidence="3">
    <location>
        <begin position="562"/>
        <end position="587"/>
    </location>
</feature>
<dbReference type="Gene3D" id="3.30.1370.50">
    <property type="entry name" value="R3H-like domain"/>
    <property type="match status" value="1"/>
</dbReference>
<dbReference type="SMART" id="SM00382">
    <property type="entry name" value="AAA"/>
    <property type="match status" value="1"/>
</dbReference>
<evidence type="ECO:0000313" key="5">
    <source>
        <dbReference type="EMBL" id="PFG73411.1"/>
    </source>
</evidence>
<dbReference type="Pfam" id="PF25516">
    <property type="entry name" value="PTPase"/>
    <property type="match status" value="1"/>
</dbReference>
<dbReference type="CDD" id="cd00009">
    <property type="entry name" value="AAA"/>
    <property type="match status" value="1"/>
</dbReference>
<dbReference type="SUPFAM" id="SSF82708">
    <property type="entry name" value="R3H domain"/>
    <property type="match status" value="1"/>
</dbReference>
<name>A0A2A9HE50_TEPT2</name>
<feature type="compositionally biased region" description="Basic and acidic residues" evidence="3">
    <location>
        <begin position="381"/>
        <end position="395"/>
    </location>
</feature>
<evidence type="ECO:0000259" key="4">
    <source>
        <dbReference type="PROSITE" id="PS51061"/>
    </source>
</evidence>
<dbReference type="RefSeq" id="WP_278286766.1">
    <property type="nucleotide sequence ID" value="NZ_PDJQ01000001.1"/>
</dbReference>
<dbReference type="GO" id="GO:0005524">
    <property type="term" value="F:ATP binding"/>
    <property type="evidence" value="ECO:0007669"/>
    <property type="project" value="UniProtKB-KW"/>
</dbReference>
<feature type="region of interest" description="Disordered" evidence="3">
    <location>
        <begin position="356"/>
        <end position="410"/>
    </location>
</feature>
<organism evidence="5 6">
    <name type="scientific">Tepidiforma thermophila (strain KCTC 52669 / CGMCC 1.13589 / G233)</name>
    <dbReference type="NCBI Taxonomy" id="2761530"/>
    <lineage>
        <taxon>Bacteria</taxon>
        <taxon>Bacillati</taxon>
        <taxon>Chloroflexota</taxon>
        <taxon>Tepidiformia</taxon>
        <taxon>Tepidiformales</taxon>
        <taxon>Tepidiformaceae</taxon>
        <taxon>Tepidiforma</taxon>
    </lineage>
</organism>
<protein>
    <submittedName>
        <fullName evidence="5">Stage III sporulation protein SpoIIIAA</fullName>
    </submittedName>
</protein>
<feature type="domain" description="R3H" evidence="4">
    <location>
        <begin position="515"/>
        <end position="580"/>
    </location>
</feature>
<dbReference type="PANTHER" id="PTHR20953">
    <property type="entry name" value="KINASE-RELATED"/>
    <property type="match status" value="1"/>
</dbReference>
<sequence>MTHPSSSSTPLPSEQIVTDDLDLLLDALPPHISGPLRDAERRTDLLEVVMDLGRLPEARYPGREIILSREEVTEADLQWVIARIGDFGDDNRAGIERTLHRISCIRNRRGKVIGLTCRVGRAVYGTIRVIEDLVLSGKNILLLGRPGVGKTTMLREVARVLADDANKRVIIVDTSNEIGGDGDVPHPAIGGSRRMQVATPSMQHAVMIEAVENHMPEVIVIDEIGTELEAQAARTIAERGVQLVGTAHGTSLENLMLNPTLADLIGGIQSVTLGDEEARRRGTQKSILERKAPPTFDIVVEIESWRRVSIHKNVAETVDAILRGYRAKPETRQLGPGGRIEIVDDADREGGEFGMGALGAGGARGGRPPTWEIGHRRNGGHIREYREPREPRAYEPAEPAGPEPEDEEEGTPFVTAAPRAASRITRLFPFGIPRGRLEQAARSVGANIELVDDPADADAVITLRNYYRNKPPALREAEDRNLPLYVVKSSGVYQLEQALLQLRGDRGSAGRGPRRDPMVDIFRETEEAIAKVLEEGRPVELPPANSYVRRVQHQLANRYNLESRSSGKEPMRRVKILPLGTGTPFER</sequence>
<dbReference type="InterPro" id="IPR027417">
    <property type="entry name" value="P-loop_NTPase"/>
</dbReference>
<evidence type="ECO:0000256" key="1">
    <source>
        <dbReference type="ARBA" id="ARBA00022741"/>
    </source>
</evidence>
<dbReference type="EMBL" id="PDJQ01000001">
    <property type="protein sequence ID" value="PFG73411.1"/>
    <property type="molecule type" value="Genomic_DNA"/>
</dbReference>
<dbReference type="InterPro" id="IPR058670">
    <property type="entry name" value="PTPase_dom"/>
</dbReference>
<dbReference type="InterPro" id="IPR045735">
    <property type="entry name" value="Spore_III_AA_AAA+_ATPase"/>
</dbReference>
<dbReference type="PANTHER" id="PTHR20953:SF3">
    <property type="entry name" value="P-LOOP CONTAINING NUCLEOSIDE TRIPHOSPHATE HYDROLASES SUPERFAMILY PROTEIN"/>
    <property type="match status" value="1"/>
</dbReference>
<dbReference type="InterPro" id="IPR001374">
    <property type="entry name" value="R3H_dom"/>
</dbReference>
<dbReference type="Gene3D" id="3.40.50.300">
    <property type="entry name" value="P-loop containing nucleotide triphosphate hydrolases"/>
    <property type="match status" value="1"/>
</dbReference>
<dbReference type="SMART" id="SM00393">
    <property type="entry name" value="R3H"/>
    <property type="match status" value="1"/>
</dbReference>
<reference evidence="5 6" key="1">
    <citation type="submission" date="2017-09" db="EMBL/GenBank/DDBJ databases">
        <title>Sequencing the genomes of two abundant thermophiles in Great Basin hot springs: Thermocrinis jamiesonii and novel Chloroflexi Thermoflexus hugenholtzii.</title>
        <authorList>
            <person name="Hedlund B."/>
        </authorList>
    </citation>
    <scope>NUCLEOTIDE SEQUENCE [LARGE SCALE GENOMIC DNA]</scope>
    <source>
        <strain evidence="5 6">G233</strain>
    </source>
</reference>
<proteinExistence type="predicted"/>
<evidence type="ECO:0000256" key="3">
    <source>
        <dbReference type="SAM" id="MobiDB-lite"/>
    </source>
</evidence>
<dbReference type="AlphaFoldDB" id="A0A2A9HE50"/>
<gene>
    <name evidence="5" type="ORF">A9A59_0607</name>
</gene>
<dbReference type="PROSITE" id="PS51061">
    <property type="entry name" value="R3H"/>
    <property type="match status" value="1"/>
</dbReference>